<keyword evidence="2" id="KW-1185">Reference proteome</keyword>
<dbReference type="GO" id="GO:0032259">
    <property type="term" value="P:methylation"/>
    <property type="evidence" value="ECO:0007669"/>
    <property type="project" value="UniProtKB-KW"/>
</dbReference>
<dbReference type="GO" id="GO:0008168">
    <property type="term" value="F:methyltransferase activity"/>
    <property type="evidence" value="ECO:0007669"/>
    <property type="project" value="UniProtKB-KW"/>
</dbReference>
<dbReference type="RefSeq" id="WP_207680610.1">
    <property type="nucleotide sequence ID" value="NZ_CP061800.1"/>
</dbReference>
<dbReference type="PANTHER" id="PTHR43861">
    <property type="entry name" value="TRANS-ACONITATE 2-METHYLTRANSFERASE-RELATED"/>
    <property type="match status" value="1"/>
</dbReference>
<gene>
    <name evidence="1" type="ORF">dnm_099960</name>
</gene>
<organism evidence="1 2">
    <name type="scientific">Desulfonema magnum</name>
    <dbReference type="NCBI Taxonomy" id="45655"/>
    <lineage>
        <taxon>Bacteria</taxon>
        <taxon>Pseudomonadati</taxon>
        <taxon>Thermodesulfobacteriota</taxon>
        <taxon>Desulfobacteria</taxon>
        <taxon>Desulfobacterales</taxon>
        <taxon>Desulfococcaceae</taxon>
        <taxon>Desulfonema</taxon>
    </lineage>
</organism>
<name>A0A975BZY5_9BACT</name>
<dbReference type="Pfam" id="PF13489">
    <property type="entry name" value="Methyltransf_23"/>
    <property type="match status" value="1"/>
</dbReference>
<sequence length="242" mass="28543">MKLLKSVIHRFGKWYIQHICRREYEDQQFRRINERPVEFRFLFQQLLRICPTRVLDVGSGMFALPAVMKQCGFIVTAIDNVSDYWLSGMFNRHFHVINDDITSTRIKEKFDFISCISVLEHIENYNDAIKNMFSLLTPGGHLALTFPYNENKYIPNVYKLPEAGYGQNMPYICQVFSSDELNKWIKTNNGKLIEQEYWQFFSGELWTFGEQISPPRQVGKHEKHQLTCILLQKNSDEPLTDN</sequence>
<dbReference type="Gene3D" id="3.40.50.150">
    <property type="entry name" value="Vaccinia Virus protein VP39"/>
    <property type="match status" value="1"/>
</dbReference>
<evidence type="ECO:0000313" key="2">
    <source>
        <dbReference type="Proteomes" id="UP000663722"/>
    </source>
</evidence>
<dbReference type="SUPFAM" id="SSF53335">
    <property type="entry name" value="S-adenosyl-L-methionine-dependent methyltransferases"/>
    <property type="match status" value="1"/>
</dbReference>
<dbReference type="Proteomes" id="UP000663722">
    <property type="component" value="Chromosome"/>
</dbReference>
<keyword evidence="1" id="KW-0489">Methyltransferase</keyword>
<dbReference type="KEGG" id="dmm:dnm_099960"/>
<dbReference type="EMBL" id="CP061800">
    <property type="protein sequence ID" value="QTA93888.1"/>
    <property type="molecule type" value="Genomic_DNA"/>
</dbReference>
<evidence type="ECO:0000313" key="1">
    <source>
        <dbReference type="EMBL" id="QTA93888.1"/>
    </source>
</evidence>
<proteinExistence type="predicted"/>
<protein>
    <submittedName>
        <fullName evidence="1">SAM-dependent methyltransferase domain-containing protein</fullName>
    </submittedName>
</protein>
<dbReference type="CDD" id="cd02440">
    <property type="entry name" value="AdoMet_MTases"/>
    <property type="match status" value="1"/>
</dbReference>
<keyword evidence="1" id="KW-0808">Transferase</keyword>
<reference evidence="1" key="1">
    <citation type="journal article" date="2021" name="Microb. Physiol.">
        <title>Proteogenomic Insights into the Physiology of Marine, Sulfate-Reducing, Filamentous Desulfonema limicola and Desulfonema magnum.</title>
        <authorList>
            <person name="Schnaars V."/>
            <person name="Wohlbrand L."/>
            <person name="Scheve S."/>
            <person name="Hinrichs C."/>
            <person name="Reinhardt R."/>
            <person name="Rabus R."/>
        </authorList>
    </citation>
    <scope>NUCLEOTIDE SEQUENCE</scope>
    <source>
        <strain evidence="1">4be13</strain>
    </source>
</reference>
<dbReference type="AlphaFoldDB" id="A0A975BZY5"/>
<dbReference type="InterPro" id="IPR029063">
    <property type="entry name" value="SAM-dependent_MTases_sf"/>
</dbReference>
<accession>A0A975BZY5</accession>